<dbReference type="AlphaFoldDB" id="A0A3L8A773"/>
<evidence type="ECO:0000313" key="1">
    <source>
        <dbReference type="EMBL" id="RLT78170.1"/>
    </source>
</evidence>
<gene>
    <name evidence="1" type="ORF">D7Y07_20770</name>
</gene>
<dbReference type="InterPro" id="IPR018742">
    <property type="entry name" value="DUF2290"/>
</dbReference>
<proteinExistence type="predicted"/>
<dbReference type="Proteomes" id="UP000267159">
    <property type="component" value="Unassembled WGS sequence"/>
</dbReference>
<organism evidence="1 2">
    <name type="scientific">Bacteroides acidifaciens</name>
    <dbReference type="NCBI Taxonomy" id="85831"/>
    <lineage>
        <taxon>Bacteria</taxon>
        <taxon>Pseudomonadati</taxon>
        <taxon>Bacteroidota</taxon>
        <taxon>Bacteroidia</taxon>
        <taxon>Bacteroidales</taxon>
        <taxon>Bacteroidaceae</taxon>
        <taxon>Bacteroides</taxon>
    </lineage>
</organism>
<accession>A0A3L8A773</accession>
<evidence type="ECO:0000313" key="2">
    <source>
        <dbReference type="Proteomes" id="UP000267159"/>
    </source>
</evidence>
<dbReference type="EMBL" id="RAZM01000176">
    <property type="protein sequence ID" value="RLT78170.1"/>
    <property type="molecule type" value="Genomic_DNA"/>
</dbReference>
<protein>
    <submittedName>
        <fullName evidence="1">DUF2290 domain-containing protein</fullName>
    </submittedName>
</protein>
<reference evidence="1 2" key="1">
    <citation type="submission" date="2018-09" db="EMBL/GenBank/DDBJ databases">
        <title>Murine metabolic-syndrome-specific gut microbial biobank.</title>
        <authorList>
            <person name="Liu C."/>
        </authorList>
    </citation>
    <scope>NUCLEOTIDE SEQUENCE [LARGE SCALE GENOMIC DNA]</scope>
    <source>
        <strain evidence="1 2">0.1X-D8-26</strain>
    </source>
</reference>
<dbReference type="Pfam" id="PF10053">
    <property type="entry name" value="DUF2290"/>
    <property type="match status" value="1"/>
</dbReference>
<sequence length="241" mass="28771">MLVIGYGAKICWVTMRVKAENRMVTLLVEKCDLLKDAILKQNRNRSCIKRNIENIAEFKSYVDEILFRQEYDILLKDDSFFQFERNMRGDQIVYKYVFMQNPLIKISFDDYCKKYQIDLEYEDIDCIKDIYNEDESEEVCKMLNFPLYIRYDVDDRGYIPNLHSYSHLHIGVSEDIRIPVSKILSPPAFVNLVIKMVYPSNWKHIISASLNDSKIYDFKRLCEKLPDKFWNSCELRDVFLT</sequence>
<name>A0A3L8A773_9BACE</name>
<comment type="caution">
    <text evidence="1">The sequence shown here is derived from an EMBL/GenBank/DDBJ whole genome shotgun (WGS) entry which is preliminary data.</text>
</comment>